<dbReference type="PATRIC" id="fig|1280.3385.peg.2328"/>
<dbReference type="InterPro" id="IPR010572">
    <property type="entry name" value="Tail_dom"/>
</dbReference>
<protein>
    <submittedName>
        <fullName evidence="3">Phage minor structural protein, N-terminal domain protein</fullName>
    </submittedName>
</protein>
<evidence type="ECO:0000313" key="4">
    <source>
        <dbReference type="EMBL" id="MVI56383.1"/>
    </source>
</evidence>
<dbReference type="NCBIfam" id="TIGR01665">
    <property type="entry name" value="put_anti_recept"/>
    <property type="match status" value="1"/>
</dbReference>
<dbReference type="Proteomes" id="UP000433366">
    <property type="component" value="Unassembled WGS sequence"/>
</dbReference>
<dbReference type="Pfam" id="PF06605">
    <property type="entry name" value="Prophage_tail"/>
    <property type="match status" value="1"/>
</dbReference>
<gene>
    <name evidence="3" type="ORF">BN1321_450012</name>
    <name evidence="4" type="ORF">GO793_11030</name>
    <name evidence="5" type="ORF">GO941_05180</name>
</gene>
<evidence type="ECO:0000313" key="7">
    <source>
        <dbReference type="Proteomes" id="UP000433366"/>
    </source>
</evidence>
<name>A0A0U1MV93_STAAU</name>
<keyword evidence="1" id="KW-0175">Coiled coil</keyword>
<dbReference type="EMBL" id="WPRH01000593">
    <property type="protein sequence ID" value="MVI56383.1"/>
    <property type="molecule type" value="Genomic_DNA"/>
</dbReference>
<dbReference type="AlphaFoldDB" id="A0A0U1MV93"/>
<reference evidence="7 8" key="2">
    <citation type="submission" date="2019-11" db="EMBL/GenBank/DDBJ databases">
        <title>Implementation of targeted gown and glove precautions to prevent Staphylococcus aureus acquisition in community-based nursing homes.</title>
        <authorList>
            <person name="Stine O.C."/>
        </authorList>
    </citation>
    <scope>NUCLEOTIDE SEQUENCE [LARGE SCALE GENOMIC DNA]</scope>
    <source>
        <strain evidence="5 8">S_2023.LVRQ.AN</strain>
        <strain evidence="4 7">S_4031.LGMP.AI</strain>
    </source>
</reference>
<feature type="domain" description="Tail spike" evidence="2">
    <location>
        <begin position="139"/>
        <end position="455"/>
    </location>
</feature>
<evidence type="ECO:0000259" key="2">
    <source>
        <dbReference type="Pfam" id="PF06605"/>
    </source>
</evidence>
<dbReference type="Proteomes" id="UP000434412">
    <property type="component" value="Unassembled WGS sequence"/>
</dbReference>
<dbReference type="Proteomes" id="UP000039437">
    <property type="component" value="Unassembled WGS sequence"/>
</dbReference>
<dbReference type="EMBL" id="CVOQ01000040">
    <property type="protein sequence ID" value="CRI20670.1"/>
    <property type="molecule type" value="Genomic_DNA"/>
</dbReference>
<proteinExistence type="predicted"/>
<reference evidence="3 6" key="1">
    <citation type="submission" date="2015-04" db="EMBL/GenBank/DDBJ databases">
        <authorList>
            <person name="Syromyatnikov M.Y."/>
            <person name="Popov V.N."/>
        </authorList>
    </citation>
    <scope>NUCLEOTIDE SEQUENCE [LARGE SCALE GENOMIC DNA]</scope>
    <source>
        <strain evidence="3 6">AH1</strain>
    </source>
</reference>
<sequence>MIYLQSNDLNWNGLPLSQSYDDVIEHELNGIYKLTFKIPINESGQHKLIEKNNLIKASEHFRENGFNIFRVKYIDKEEDYVQYTAYQLLFDLSKKYINPLVVENTLPLDALRLWVQSFKTPPNLSVKYWSNVTNKQVRYQSFTKENDKDRYALNVLFEMAKQSNLDLDFNVDRISFGRLGTDTQFIYTTNKNITSFSQEENYDDIITRVTVTSKFKPDVDKEKIKQQQTNELNALKEQQQAYNKQIASEKRRQRMEREIESKIRKQELKKMNFEAQKHKKYKSMVREEFKSAEQIRQEIQAKYDNQQAKIEHEKLIAKQHADMQKAEIQKLKAKHKDDLSAINEDIILSVTVDSPFINDYPEIYEEIIENNELKTIEELTNYAEGYFSKQHVDFPKISIKVGLDVLQNEQVQLGDTVIVRYLTHDVDQRQRVIATKYSPLKKEFIEVTFGDKTESYVYQSNTVSSNTTQSILQNYKTSDDIEDVKNEMNYYYVELINKEKENFNNHLEYQTGLIRDDINTYKQTIDGRVNVMSANFDDQFNSLNSTLETNSNNTTLALNQLQQNVSTQFSQMQSTNNAKLLEVKSELLQYTNSNYNQANDRINQINQKVDDFKVGAVNLLKGTANYTTPFNHSIIENSGRIVDGYLYSSDFSSSAGRLWQTNQVVKLLPNTDYVLSYDAFSKSNIGTAYTPIEILSEDGRDLVPKQYLHTIDTYKHVTNTKQRMTFKFNTGNNIYFRFHFTSESINSVVYIGKIQLEKGTIATDWSPNIKDVEAEIKVVADSITTKALEAVRGDIQYLRTNILDTNTIEANMLKVDNAFVNKLLSNNILVNRLTANSILSNVIKTKSLESVYQNVGELRSRLITTNSISANAINVDSALIHKLVSDDQFVNILTARSAFVDWIKAIDIDAGRIRGGLIRSRNERMFWDLEHNNFDFYDGSVTNYYGSSRIVFHTTDNSIYQGYNGTCAFLNFTKSAGDNYPSVVMGTSGDLIASSTTGHFSGIKCHTAKADKVYNLSKVDVIADQVLFDSHGGSADTGGWTLENFRVPSVHSNVRAFYGNNPANYKYELGQREYKFRTLWTEGINDTLRVVTYPGTITGIMSDNERYGIQIANYDVYVLINGRRVSLKQLVDR</sequence>
<accession>A0A0U1MV93</accession>
<dbReference type="EMBL" id="WPVZ01000332">
    <property type="protein sequence ID" value="MVL44882.1"/>
    <property type="molecule type" value="Genomic_DNA"/>
</dbReference>
<evidence type="ECO:0000313" key="6">
    <source>
        <dbReference type="Proteomes" id="UP000039437"/>
    </source>
</evidence>
<dbReference type="CDD" id="cd06503">
    <property type="entry name" value="ATP-synt_Fo_b"/>
    <property type="match status" value="1"/>
</dbReference>
<evidence type="ECO:0000313" key="3">
    <source>
        <dbReference type="EMBL" id="CRI20670.1"/>
    </source>
</evidence>
<evidence type="ECO:0000313" key="8">
    <source>
        <dbReference type="Proteomes" id="UP000434412"/>
    </source>
</evidence>
<evidence type="ECO:0000256" key="1">
    <source>
        <dbReference type="SAM" id="Coils"/>
    </source>
</evidence>
<evidence type="ECO:0000313" key="5">
    <source>
        <dbReference type="EMBL" id="MVL44882.1"/>
    </source>
</evidence>
<dbReference type="InterPro" id="IPR007119">
    <property type="entry name" value="Phage_tail_spike_N"/>
</dbReference>
<dbReference type="RefSeq" id="WP_001812821.1">
    <property type="nucleotide sequence ID" value="NZ_CP083259.1"/>
</dbReference>
<organism evidence="3 6">
    <name type="scientific">Staphylococcus aureus</name>
    <dbReference type="NCBI Taxonomy" id="1280"/>
    <lineage>
        <taxon>Bacteria</taxon>
        <taxon>Bacillati</taxon>
        <taxon>Bacillota</taxon>
        <taxon>Bacilli</taxon>
        <taxon>Bacillales</taxon>
        <taxon>Staphylococcaceae</taxon>
        <taxon>Staphylococcus</taxon>
    </lineage>
</organism>
<feature type="coiled-coil region" evidence="1">
    <location>
        <begin position="225"/>
        <end position="309"/>
    </location>
</feature>